<dbReference type="InterPro" id="IPR022702">
    <property type="entry name" value="Cytosine_MeTrfase1_RFD"/>
</dbReference>
<feature type="domain" description="RFTS" evidence="4">
    <location>
        <begin position="72"/>
        <end position="133"/>
    </location>
</feature>
<protein>
    <submittedName>
        <fullName evidence="5">Dmt101</fullName>
    </submittedName>
</protein>
<comment type="subcellular location">
    <subcellularLocation>
        <location evidence="1">Nucleus</location>
    </subcellularLocation>
</comment>
<proteinExistence type="predicted"/>
<dbReference type="EMBL" id="GBRH01280148">
    <property type="protein sequence ID" value="JAD17747.1"/>
    <property type="molecule type" value="Transcribed_RNA"/>
</dbReference>
<evidence type="ECO:0000256" key="2">
    <source>
        <dbReference type="ARBA" id="ARBA00023242"/>
    </source>
</evidence>
<reference evidence="5" key="1">
    <citation type="submission" date="2014-09" db="EMBL/GenBank/DDBJ databases">
        <authorList>
            <person name="Magalhaes I.L.F."/>
            <person name="Oliveira U."/>
            <person name="Santos F.R."/>
            <person name="Vidigal T.H.D.A."/>
            <person name="Brescovit A.D."/>
            <person name="Santos A.J."/>
        </authorList>
    </citation>
    <scope>NUCLEOTIDE SEQUENCE</scope>
    <source>
        <tissue evidence="5">Shoot tissue taken approximately 20 cm above the soil surface</tissue>
    </source>
</reference>
<dbReference type="GO" id="GO:0005634">
    <property type="term" value="C:nucleus"/>
    <property type="evidence" value="ECO:0007669"/>
    <property type="project" value="UniProtKB-SubCell"/>
</dbReference>
<reference evidence="5" key="2">
    <citation type="journal article" date="2015" name="Data Brief">
        <title>Shoot transcriptome of the giant reed, Arundo donax.</title>
        <authorList>
            <person name="Barrero R.A."/>
            <person name="Guerrero F.D."/>
            <person name="Moolhuijzen P."/>
            <person name="Goolsby J.A."/>
            <person name="Tidwell J."/>
            <person name="Bellgard S.E."/>
            <person name="Bellgard M.I."/>
        </authorList>
    </citation>
    <scope>NUCLEOTIDE SEQUENCE</scope>
    <source>
        <tissue evidence="5">Shoot tissue taken approximately 20 cm above the soil surface</tissue>
    </source>
</reference>
<keyword evidence="2" id="KW-0539">Nucleus</keyword>
<evidence type="ECO:0000259" key="4">
    <source>
        <dbReference type="Pfam" id="PF12047"/>
    </source>
</evidence>
<name>A0A0A9U0N4_ARUDO</name>
<dbReference type="Pfam" id="PF12047">
    <property type="entry name" value="DNMT1-RFD"/>
    <property type="match status" value="1"/>
</dbReference>
<evidence type="ECO:0000256" key="1">
    <source>
        <dbReference type="ARBA" id="ARBA00004123"/>
    </source>
</evidence>
<evidence type="ECO:0000313" key="5">
    <source>
        <dbReference type="EMBL" id="JAD17747.1"/>
    </source>
</evidence>
<organism evidence="5">
    <name type="scientific">Arundo donax</name>
    <name type="common">Giant reed</name>
    <name type="synonym">Donax arundinaceus</name>
    <dbReference type="NCBI Taxonomy" id="35708"/>
    <lineage>
        <taxon>Eukaryota</taxon>
        <taxon>Viridiplantae</taxon>
        <taxon>Streptophyta</taxon>
        <taxon>Embryophyta</taxon>
        <taxon>Tracheophyta</taxon>
        <taxon>Spermatophyta</taxon>
        <taxon>Magnoliopsida</taxon>
        <taxon>Liliopsida</taxon>
        <taxon>Poales</taxon>
        <taxon>Poaceae</taxon>
        <taxon>PACMAD clade</taxon>
        <taxon>Arundinoideae</taxon>
        <taxon>Arundineae</taxon>
        <taxon>Arundo</taxon>
    </lineage>
</organism>
<feature type="region of interest" description="Disordered" evidence="3">
    <location>
        <begin position="1"/>
        <end position="29"/>
    </location>
</feature>
<accession>A0A0A9U0N4</accession>
<evidence type="ECO:0000256" key="3">
    <source>
        <dbReference type="SAM" id="MobiDB-lite"/>
    </source>
</evidence>
<sequence length="133" mass="15105">MVTEHDDTKKESNGTADEPVARKRPKRAAACSNFKEKELNLSEKDLVVTIKESRVEEEERDAVRLTKTEPEDRRPCRKLIDFTLHDADGNLQPFEMSEVDSIFITALVMPLDDGLEKDKGKGIRCLGFGRIED</sequence>
<dbReference type="AlphaFoldDB" id="A0A0A9U0N4"/>
<feature type="compositionally biased region" description="Basic and acidic residues" evidence="3">
    <location>
        <begin position="1"/>
        <end position="12"/>
    </location>
</feature>